<comment type="caution">
    <text evidence="2">The sequence shown here is derived from an EMBL/GenBank/DDBJ whole genome shotgun (WGS) entry which is preliminary data.</text>
</comment>
<keyword evidence="1" id="KW-0812">Transmembrane</keyword>
<sequence>MKKGNSKHDMSSSGLAGAVYCLGFIGAAVYYISNATGFGMGVIGFLKAIVWPAFLVYELLGFLGM</sequence>
<reference evidence="2" key="1">
    <citation type="journal article" date="2014" name="Front. Microbiol.">
        <title>High frequency of phylogenetically diverse reductive dehalogenase-homologous genes in deep subseafloor sedimentary metagenomes.</title>
        <authorList>
            <person name="Kawai M."/>
            <person name="Futagami T."/>
            <person name="Toyoda A."/>
            <person name="Takaki Y."/>
            <person name="Nishi S."/>
            <person name="Hori S."/>
            <person name="Arai W."/>
            <person name="Tsubouchi T."/>
            <person name="Morono Y."/>
            <person name="Uchiyama I."/>
            <person name="Ito T."/>
            <person name="Fujiyama A."/>
            <person name="Inagaki F."/>
            <person name="Takami H."/>
        </authorList>
    </citation>
    <scope>NUCLEOTIDE SEQUENCE</scope>
    <source>
        <strain evidence="2">Expedition CK06-06</strain>
    </source>
</reference>
<proteinExistence type="predicted"/>
<organism evidence="2">
    <name type="scientific">marine sediment metagenome</name>
    <dbReference type="NCBI Taxonomy" id="412755"/>
    <lineage>
        <taxon>unclassified sequences</taxon>
        <taxon>metagenomes</taxon>
        <taxon>ecological metagenomes</taxon>
    </lineage>
</organism>
<dbReference type="AlphaFoldDB" id="X1TJM3"/>
<feature type="transmembrane region" description="Helical" evidence="1">
    <location>
        <begin position="38"/>
        <end position="60"/>
    </location>
</feature>
<name>X1TJM3_9ZZZZ</name>
<keyword evidence="1" id="KW-1133">Transmembrane helix</keyword>
<dbReference type="EMBL" id="BARW01012089">
    <property type="protein sequence ID" value="GAI80254.1"/>
    <property type="molecule type" value="Genomic_DNA"/>
</dbReference>
<feature type="transmembrane region" description="Helical" evidence="1">
    <location>
        <begin position="12"/>
        <end position="32"/>
    </location>
</feature>
<protein>
    <submittedName>
        <fullName evidence="2">Uncharacterized protein</fullName>
    </submittedName>
</protein>
<evidence type="ECO:0000256" key="1">
    <source>
        <dbReference type="SAM" id="Phobius"/>
    </source>
</evidence>
<evidence type="ECO:0000313" key="2">
    <source>
        <dbReference type="EMBL" id="GAI80254.1"/>
    </source>
</evidence>
<gene>
    <name evidence="2" type="ORF">S12H4_22965</name>
</gene>
<accession>X1TJM3</accession>
<keyword evidence="1" id="KW-0472">Membrane</keyword>